<keyword evidence="2" id="KW-0479">Metal-binding</keyword>
<feature type="compositionally biased region" description="Low complexity" evidence="4">
    <location>
        <begin position="388"/>
        <end position="402"/>
    </location>
</feature>
<keyword evidence="7" id="KW-1185">Reference proteome</keyword>
<dbReference type="SMART" id="SM00906">
    <property type="entry name" value="Fungal_trans"/>
    <property type="match status" value="1"/>
</dbReference>
<feature type="domain" description="Zn(2)-C6 fungal-type" evidence="5">
    <location>
        <begin position="196"/>
        <end position="226"/>
    </location>
</feature>
<dbReference type="Pfam" id="PF04082">
    <property type="entry name" value="Fungal_trans"/>
    <property type="match status" value="1"/>
</dbReference>
<dbReference type="STRING" id="1890683.A0A427YTP4"/>
<feature type="compositionally biased region" description="Low complexity" evidence="4">
    <location>
        <begin position="286"/>
        <end position="296"/>
    </location>
</feature>
<comment type="subcellular location">
    <subcellularLocation>
        <location evidence="1">Nucleus</location>
    </subcellularLocation>
</comment>
<dbReference type="CDD" id="cd00067">
    <property type="entry name" value="GAL4"/>
    <property type="match status" value="1"/>
</dbReference>
<evidence type="ECO:0000259" key="5">
    <source>
        <dbReference type="PROSITE" id="PS50048"/>
    </source>
</evidence>
<evidence type="ECO:0000256" key="2">
    <source>
        <dbReference type="ARBA" id="ARBA00022723"/>
    </source>
</evidence>
<evidence type="ECO:0000256" key="3">
    <source>
        <dbReference type="ARBA" id="ARBA00023242"/>
    </source>
</evidence>
<evidence type="ECO:0000256" key="1">
    <source>
        <dbReference type="ARBA" id="ARBA00004123"/>
    </source>
</evidence>
<sequence length="955" mass="102231">MSSTPSFEQTSTTTATSASPLPPSPKRELSDTIDTFLPRISVKPVHALDPAPAGSPAESPAPPQPSLQPSHPQTQVEPIGGGVGAGASAPEPQETMSATISASGSASAPISAQPPQSEIGNGPSTSPPASRIEEDVDVDVDMDVDADVSRLSESTTSPRSHTAKAEVESMAPESSPKDKVPIAATSSTVVKSRKSSCDLCHHRKIRCDQARPSCGSCFRKGHACHYSDETEGAVRPSKPSRAATVVSSTHPSEKLTVPVLPSAQPSPAVPESGPNGLPDSEDESSRSVARSAAGRSVEGELAELVGGPTEEIDELDSGNEGEPPASVVSSGKKREPSADDELAGELLELASGPPKKKKPKPVAAPPLPPPAPLPASRPVKPAPRPRGSLSATTLPPTPASSTVSRLDHYATPIQALMSNLPSSETQTILFDTFFTDPFLTEGISLLQPQYLEDFRSLVERRGGRYREGDATTLACAFAFLGVALRILPEETSRLLLASTASSSSGKDTHPKSLARILVPTWPSSIDSASLDQRYFDLAIIAMQVADQYDMPSVMLVMCKLTLVRFVMMRMLAPQSGPMALAGGWLAHAIKIAHSLGMGKEWEGIPQGERELRRRVMWTLYNSDRHWSFLTANPYTILDAHQGIHLPSPISEADLYKIPAEASSLPPHSTEVGPTACTALFIHTHLARRITPILDSFATVSPTNTPPDLVLRFDASLDAFQEALPPYFRLFPQTDTHWDSSHPYLASHRVRLHATLLGYRMGVHRSHLPTYLLPITPPNIRAAIAQVCLSTLRVQRSAKMLDPKVAPRVFSPVTVFEAAATLGLIMYVEKALGGATTVSADTMVWRGGVAEAGELLDNVVSPVESAAFARRAVTVVREIMVKVDSPSTKSFKHEPTTNGDEVAERETSVEKTKAAEEKTAGITAWMEKLLTEGMHMDLLLREPEWEGGWEKVVSGM</sequence>
<feature type="compositionally biased region" description="Low complexity" evidence="4">
    <location>
        <begin position="97"/>
        <end position="117"/>
    </location>
</feature>
<feature type="compositionally biased region" description="Polar residues" evidence="4">
    <location>
        <begin position="118"/>
        <end position="128"/>
    </location>
</feature>
<dbReference type="OrthoDB" id="3364175at2759"/>
<feature type="compositionally biased region" description="Low complexity" evidence="4">
    <location>
        <begin position="1"/>
        <end position="19"/>
    </location>
</feature>
<feature type="compositionally biased region" description="Pro residues" evidence="4">
    <location>
        <begin position="362"/>
        <end position="384"/>
    </location>
</feature>
<dbReference type="PROSITE" id="PS50048">
    <property type="entry name" value="ZN2_CY6_FUNGAL_2"/>
    <property type="match status" value="1"/>
</dbReference>
<reference evidence="6 7" key="1">
    <citation type="submission" date="2018-11" db="EMBL/GenBank/DDBJ databases">
        <title>Genome sequence of Saitozyma podzolica DSM 27192.</title>
        <authorList>
            <person name="Aliyu H."/>
            <person name="Gorte O."/>
            <person name="Ochsenreither K."/>
        </authorList>
    </citation>
    <scope>NUCLEOTIDE SEQUENCE [LARGE SCALE GENOMIC DNA]</scope>
    <source>
        <strain evidence="6 7">DSM 27192</strain>
    </source>
</reference>
<dbReference type="PANTHER" id="PTHR31001:SF87">
    <property type="entry name" value="COL-21"/>
    <property type="match status" value="1"/>
</dbReference>
<dbReference type="GO" id="GO:0008270">
    <property type="term" value="F:zinc ion binding"/>
    <property type="evidence" value="ECO:0007669"/>
    <property type="project" value="InterPro"/>
</dbReference>
<dbReference type="Gene3D" id="4.10.240.10">
    <property type="entry name" value="Zn(2)-C6 fungal-type DNA-binding domain"/>
    <property type="match status" value="1"/>
</dbReference>
<feature type="compositionally biased region" description="Acidic residues" evidence="4">
    <location>
        <begin position="134"/>
        <end position="146"/>
    </location>
</feature>
<feature type="region of interest" description="Disordered" evidence="4">
    <location>
        <begin position="1"/>
        <end position="198"/>
    </location>
</feature>
<dbReference type="Proteomes" id="UP000279259">
    <property type="component" value="Unassembled WGS sequence"/>
</dbReference>
<dbReference type="PROSITE" id="PS00463">
    <property type="entry name" value="ZN2_CY6_FUNGAL_1"/>
    <property type="match status" value="1"/>
</dbReference>
<organism evidence="6 7">
    <name type="scientific">Saitozyma podzolica</name>
    <dbReference type="NCBI Taxonomy" id="1890683"/>
    <lineage>
        <taxon>Eukaryota</taxon>
        <taxon>Fungi</taxon>
        <taxon>Dikarya</taxon>
        <taxon>Basidiomycota</taxon>
        <taxon>Agaricomycotina</taxon>
        <taxon>Tremellomycetes</taxon>
        <taxon>Tremellales</taxon>
        <taxon>Trimorphomycetaceae</taxon>
        <taxon>Saitozyma</taxon>
    </lineage>
</organism>
<gene>
    <name evidence="6" type="ORF">EHS25_004255</name>
</gene>
<comment type="caution">
    <text evidence="6">The sequence shown here is derived from an EMBL/GenBank/DDBJ whole genome shotgun (WGS) entry which is preliminary data.</text>
</comment>
<evidence type="ECO:0000256" key="4">
    <source>
        <dbReference type="SAM" id="MobiDB-lite"/>
    </source>
</evidence>
<protein>
    <recommendedName>
        <fullName evidence="5">Zn(2)-C6 fungal-type domain-containing protein</fullName>
    </recommendedName>
</protein>
<dbReference type="GO" id="GO:0005634">
    <property type="term" value="C:nucleus"/>
    <property type="evidence" value="ECO:0007669"/>
    <property type="project" value="UniProtKB-SubCell"/>
</dbReference>
<dbReference type="Pfam" id="PF00172">
    <property type="entry name" value="Zn_clus"/>
    <property type="match status" value="1"/>
</dbReference>
<proteinExistence type="predicted"/>
<dbReference type="InterPro" id="IPR050613">
    <property type="entry name" value="Sec_Metabolite_Reg"/>
</dbReference>
<dbReference type="PANTHER" id="PTHR31001">
    <property type="entry name" value="UNCHARACTERIZED TRANSCRIPTIONAL REGULATORY PROTEIN"/>
    <property type="match status" value="1"/>
</dbReference>
<dbReference type="InterPro" id="IPR036864">
    <property type="entry name" value="Zn2-C6_fun-type_DNA-bd_sf"/>
</dbReference>
<dbReference type="EMBL" id="RSCD01000002">
    <property type="protein sequence ID" value="RSH94452.1"/>
    <property type="molecule type" value="Genomic_DNA"/>
</dbReference>
<name>A0A427YTP4_9TREE</name>
<evidence type="ECO:0000313" key="7">
    <source>
        <dbReference type="Proteomes" id="UP000279259"/>
    </source>
</evidence>
<dbReference type="SMART" id="SM00066">
    <property type="entry name" value="GAL4"/>
    <property type="match status" value="1"/>
</dbReference>
<dbReference type="InterPro" id="IPR001138">
    <property type="entry name" value="Zn2Cys6_DnaBD"/>
</dbReference>
<feature type="compositionally biased region" description="Acidic residues" evidence="4">
    <location>
        <begin position="310"/>
        <end position="319"/>
    </location>
</feature>
<accession>A0A427YTP4</accession>
<dbReference type="CDD" id="cd12148">
    <property type="entry name" value="fungal_TF_MHR"/>
    <property type="match status" value="1"/>
</dbReference>
<dbReference type="InterPro" id="IPR007219">
    <property type="entry name" value="XnlR_reg_dom"/>
</dbReference>
<feature type="region of interest" description="Disordered" evidence="4">
    <location>
        <begin position="226"/>
        <end position="403"/>
    </location>
</feature>
<feature type="compositionally biased region" description="Low complexity" evidence="4">
    <location>
        <begin position="344"/>
        <end position="353"/>
    </location>
</feature>
<dbReference type="GO" id="GO:0003677">
    <property type="term" value="F:DNA binding"/>
    <property type="evidence" value="ECO:0007669"/>
    <property type="project" value="InterPro"/>
</dbReference>
<evidence type="ECO:0000313" key="6">
    <source>
        <dbReference type="EMBL" id="RSH94452.1"/>
    </source>
</evidence>
<feature type="region of interest" description="Disordered" evidence="4">
    <location>
        <begin position="886"/>
        <end position="908"/>
    </location>
</feature>
<keyword evidence="3" id="KW-0539">Nucleus</keyword>
<dbReference type="SUPFAM" id="SSF57701">
    <property type="entry name" value="Zn2/Cys6 DNA-binding domain"/>
    <property type="match status" value="1"/>
</dbReference>
<dbReference type="GO" id="GO:0000981">
    <property type="term" value="F:DNA-binding transcription factor activity, RNA polymerase II-specific"/>
    <property type="evidence" value="ECO:0007669"/>
    <property type="project" value="InterPro"/>
</dbReference>
<dbReference type="GO" id="GO:0006351">
    <property type="term" value="P:DNA-templated transcription"/>
    <property type="evidence" value="ECO:0007669"/>
    <property type="project" value="InterPro"/>
</dbReference>
<feature type="compositionally biased region" description="Polar residues" evidence="4">
    <location>
        <begin position="151"/>
        <end position="160"/>
    </location>
</feature>
<dbReference type="AlphaFoldDB" id="A0A427YTP4"/>